<dbReference type="SUPFAM" id="SSF48557">
    <property type="entry name" value="L-aspartase-like"/>
    <property type="match status" value="1"/>
</dbReference>
<dbReference type="EMBL" id="CP049933">
    <property type="protein sequence ID" value="QIM19064.1"/>
    <property type="molecule type" value="Genomic_DNA"/>
</dbReference>
<evidence type="ECO:0000256" key="2">
    <source>
        <dbReference type="SAM" id="MobiDB-lite"/>
    </source>
</evidence>
<dbReference type="InterPro" id="IPR008948">
    <property type="entry name" value="L-Aspartase-like"/>
</dbReference>
<dbReference type="Pfam" id="PF00221">
    <property type="entry name" value="Lyase_aromatic"/>
    <property type="match status" value="1"/>
</dbReference>
<keyword evidence="1 3" id="KW-0456">Lyase</keyword>
<name>A0ABX6K1U3_9MICO</name>
<reference evidence="3 4" key="1">
    <citation type="submission" date="2020-03" db="EMBL/GenBank/DDBJ databases">
        <title>Leucobacter sp. nov., isolated from beetles.</title>
        <authorList>
            <person name="Hyun D.-W."/>
            <person name="Bae J.-W."/>
        </authorList>
    </citation>
    <scope>NUCLEOTIDE SEQUENCE [LARGE SCALE GENOMIC DNA]</scope>
    <source>
        <strain evidence="3 4">HDW9A</strain>
    </source>
</reference>
<dbReference type="InterPro" id="IPR024083">
    <property type="entry name" value="Fumarase/histidase_N"/>
</dbReference>
<gene>
    <name evidence="3" type="ORF">G7066_11665</name>
</gene>
<dbReference type="Proteomes" id="UP000503441">
    <property type="component" value="Chromosome"/>
</dbReference>
<dbReference type="RefSeq" id="WP_166331266.1">
    <property type="nucleotide sequence ID" value="NZ_CP049933.1"/>
</dbReference>
<proteinExistence type="predicted"/>
<dbReference type="InterPro" id="IPR001106">
    <property type="entry name" value="Aromatic_Lyase"/>
</dbReference>
<evidence type="ECO:0000313" key="3">
    <source>
        <dbReference type="EMBL" id="QIM19064.1"/>
    </source>
</evidence>
<dbReference type="Gene3D" id="1.20.200.10">
    <property type="entry name" value="Fumarase/aspartase (Central domain)"/>
    <property type="match status" value="1"/>
</dbReference>
<evidence type="ECO:0000313" key="4">
    <source>
        <dbReference type="Proteomes" id="UP000503441"/>
    </source>
</evidence>
<accession>A0ABX6K1U3</accession>
<dbReference type="Gene3D" id="1.10.275.10">
    <property type="entry name" value="Fumarase/aspartase (N-terminal domain)"/>
    <property type="match status" value="1"/>
</dbReference>
<sequence>MITLPTKLTAEHVVSIAKGAAVSVSAAARQSIEAYYLTANRIAKHQPVYGRSTGVGANRTASAEGDPESHGMNLLRSHAVDAGPAVGEDATRAMLAVRLNQLLHPGSGVAPTVIDGLERMLLTNALPEIRKYGGIGTGDLPALAGTALALVGERPTIGSFESIGPIRSDSALPFMSSNAFTLGGAALTVSRLAGVVDAAIATFVLSAWALRANPSAFSWQAALAVASPASADNAALIAALIGDTTWDPSRIQDPFAFRGFLPVISVLSSSVRRLTEAAETLINSAQENPRFFEDSGSAVHHGAFFEAWLAHELDATSMSLAQTAPMLLARVRFLNDDTFTGLPRFLAPNLSGSSGTMVLEYLAASAMGR</sequence>
<dbReference type="GO" id="GO:0016829">
    <property type="term" value="F:lyase activity"/>
    <property type="evidence" value="ECO:0007669"/>
    <property type="project" value="UniProtKB-KW"/>
</dbReference>
<feature type="region of interest" description="Disordered" evidence="2">
    <location>
        <begin position="50"/>
        <end position="71"/>
    </location>
</feature>
<keyword evidence="4" id="KW-1185">Reference proteome</keyword>
<protein>
    <submittedName>
        <fullName evidence="3">Aromatic amino acid lyase</fullName>
    </submittedName>
</protein>
<evidence type="ECO:0000256" key="1">
    <source>
        <dbReference type="ARBA" id="ARBA00023239"/>
    </source>
</evidence>
<organism evidence="3 4">
    <name type="scientific">Leucobacter coleopterorum</name>
    <dbReference type="NCBI Taxonomy" id="2714933"/>
    <lineage>
        <taxon>Bacteria</taxon>
        <taxon>Bacillati</taxon>
        <taxon>Actinomycetota</taxon>
        <taxon>Actinomycetes</taxon>
        <taxon>Micrococcales</taxon>
        <taxon>Microbacteriaceae</taxon>
        <taxon>Leucobacter</taxon>
    </lineage>
</organism>
<dbReference type="PANTHER" id="PTHR10362">
    <property type="entry name" value="HISTIDINE AMMONIA-LYASE"/>
    <property type="match status" value="1"/>
</dbReference>